<dbReference type="GeneID" id="65537530"/>
<dbReference type="KEGG" id="pary:A4V02_11670"/>
<reference evidence="3" key="1">
    <citation type="submission" date="2016-04" db="EMBL/GenBank/DDBJ databases">
        <title>Complete Genome Sequences of Twelve Strains of a Stable Defined Moderately Diverse Mouse Microbiota 2 (sDMDMm2).</title>
        <authorList>
            <person name="Uchimura Y."/>
            <person name="Wyss M."/>
            <person name="Brugiroux S."/>
            <person name="Limenitakis J.P."/>
            <person name="Stecher B."/>
            <person name="McCoy K.D."/>
            <person name="Macpherson A.J."/>
        </authorList>
    </citation>
    <scope>NUCLEOTIDE SEQUENCE [LARGE SCALE GENOMIC DNA]</scope>
    <source>
        <strain evidence="3">YL27</strain>
    </source>
</reference>
<gene>
    <name evidence="2" type="ORF">A4V02_11670</name>
</gene>
<dbReference type="AlphaFoldDB" id="A0A1B1SBY8"/>
<evidence type="ECO:0008006" key="4">
    <source>
        <dbReference type="Google" id="ProtNLM"/>
    </source>
</evidence>
<keyword evidence="3" id="KW-1185">Reference proteome</keyword>
<dbReference type="RefSeq" id="WP_068961591.1">
    <property type="nucleotide sequence ID" value="NZ_CAJTAP010000007.1"/>
</dbReference>
<accession>A0A1Z2XGN3</accession>
<name>A0A1B1SBY8_9BACT</name>
<accession>A0A1B1SBY8</accession>
<dbReference type="STRING" id="1796646.A4V02_11670"/>
<feature type="compositionally biased region" description="Polar residues" evidence="1">
    <location>
        <begin position="173"/>
        <end position="185"/>
    </location>
</feature>
<feature type="compositionally biased region" description="Basic and acidic residues" evidence="1">
    <location>
        <begin position="186"/>
        <end position="199"/>
    </location>
</feature>
<feature type="region of interest" description="Disordered" evidence="1">
    <location>
        <begin position="169"/>
        <end position="209"/>
    </location>
</feature>
<evidence type="ECO:0000313" key="3">
    <source>
        <dbReference type="Proteomes" id="UP000186351"/>
    </source>
</evidence>
<sequence length="267" mass="30464">MASSPLEHLTELMRDPSLPVSVEWVDEMARLYPYMTLPAKLLLERSGDTLDESTRRRVMQQMALNSSSHEMLYRIADKKNVSDANFYPPEQQPEALDTDSAIETFMSHYGRPDPQENALLERLIFNPVPDYALTLADEEERSLPTSEEADGDSPDSLINAFILKSRREGGHFPSSTDSNEATADSSPEKPAEQTRDTEPLHSPNNASEQGLLSESLAKFFIKQRRYAKAYEIISNLSLKFPEKSRYFADQLRFLQKLIINEQFQKQK</sequence>
<evidence type="ECO:0000256" key="1">
    <source>
        <dbReference type="SAM" id="MobiDB-lite"/>
    </source>
</evidence>
<protein>
    <recommendedName>
        <fullName evidence="4">Tetratricopeptide repeat protein</fullName>
    </recommendedName>
</protein>
<dbReference type="OrthoDB" id="594666at2"/>
<organism evidence="2 3">
    <name type="scientific">Muribaculum intestinale</name>
    <dbReference type="NCBI Taxonomy" id="1796646"/>
    <lineage>
        <taxon>Bacteria</taxon>
        <taxon>Pseudomonadati</taxon>
        <taxon>Bacteroidota</taxon>
        <taxon>Bacteroidia</taxon>
        <taxon>Bacteroidales</taxon>
        <taxon>Muribaculaceae</taxon>
        <taxon>Muribaculum</taxon>
    </lineage>
</organism>
<evidence type="ECO:0000313" key="2">
    <source>
        <dbReference type="EMBL" id="ANU64309.1"/>
    </source>
</evidence>
<dbReference type="Proteomes" id="UP000186351">
    <property type="component" value="Chromosome"/>
</dbReference>
<dbReference type="EMBL" id="CP015402">
    <property type="protein sequence ID" value="ANU64309.1"/>
    <property type="molecule type" value="Genomic_DNA"/>
</dbReference>
<proteinExistence type="predicted"/>